<evidence type="ECO:0000256" key="1">
    <source>
        <dbReference type="SAM" id="Phobius"/>
    </source>
</evidence>
<reference evidence="2 4" key="1">
    <citation type="journal article" date="2019" name="Emerg. Microbes Infect.">
        <title>Comprehensive subspecies identification of 175 nontuberculous mycobacteria species based on 7547 genomic profiles.</title>
        <authorList>
            <person name="Matsumoto Y."/>
            <person name="Kinjo T."/>
            <person name="Motooka D."/>
            <person name="Nabeya D."/>
            <person name="Jung N."/>
            <person name="Uechi K."/>
            <person name="Horii T."/>
            <person name="Iida T."/>
            <person name="Fujita J."/>
            <person name="Nakamura S."/>
        </authorList>
    </citation>
    <scope>NUCLEOTIDE SEQUENCE [LARGE SCALE GENOMIC DNA]</scope>
    <source>
        <strain evidence="2 4">JCM 12375</strain>
    </source>
</reference>
<feature type="transmembrane region" description="Helical" evidence="1">
    <location>
        <begin position="60"/>
        <end position="88"/>
    </location>
</feature>
<accession>A0AAI8TV12</accession>
<keyword evidence="4" id="KW-1185">Reference proteome</keyword>
<sequence length="95" mass="10026">MSRRFAGVGVGIGAARLREIASGSPASAAELADVDFAVAASEFKHQERVAKFERGKRQCVNCLVIVLMALVLLGALLFVALTVLSLALHTTPFSL</sequence>
<dbReference type="Proteomes" id="UP001241092">
    <property type="component" value="Chromosome"/>
</dbReference>
<keyword evidence="1" id="KW-1133">Transmembrane helix</keyword>
<keyword evidence="1" id="KW-0812">Transmembrane</keyword>
<proteinExistence type="predicted"/>
<reference evidence="3" key="3">
    <citation type="submission" date="2023-03" db="EMBL/GenBank/DDBJ databases">
        <title>Draft genome sequence of a Mycolicibacterium mageritense strain H4_3_1 isolated from a hybrid biological-inorganic system reactor.</title>
        <authorList>
            <person name="Feng X."/>
            <person name="Kazama D."/>
            <person name="Sato K."/>
            <person name="Kobayashi H."/>
        </authorList>
    </citation>
    <scope>NUCLEOTIDE SEQUENCE</scope>
    <source>
        <strain evidence="3">H4_3_1</strain>
    </source>
</reference>
<dbReference type="EMBL" id="AP022567">
    <property type="protein sequence ID" value="BBX32259.1"/>
    <property type="molecule type" value="Genomic_DNA"/>
</dbReference>
<dbReference type="Proteomes" id="UP000465622">
    <property type="component" value="Chromosome"/>
</dbReference>
<evidence type="ECO:0000313" key="5">
    <source>
        <dbReference type="Proteomes" id="UP001241092"/>
    </source>
</evidence>
<dbReference type="EMBL" id="AP027452">
    <property type="protein sequence ID" value="BDY29062.1"/>
    <property type="molecule type" value="Genomic_DNA"/>
</dbReference>
<organism evidence="3 5">
    <name type="scientific">Mycolicibacterium mageritense</name>
    <name type="common">Mycobacterium mageritense</name>
    <dbReference type="NCBI Taxonomy" id="53462"/>
    <lineage>
        <taxon>Bacteria</taxon>
        <taxon>Bacillati</taxon>
        <taxon>Actinomycetota</taxon>
        <taxon>Actinomycetes</taxon>
        <taxon>Mycobacteriales</taxon>
        <taxon>Mycobacteriaceae</taxon>
        <taxon>Mycolicibacterium</taxon>
    </lineage>
</organism>
<gene>
    <name evidence="3" type="ORF">hbim_02998</name>
    <name evidence="2" type="ORF">MMAGJ_15410</name>
</gene>
<name>A0AAI8TV12_MYCME</name>
<evidence type="ECO:0000313" key="2">
    <source>
        <dbReference type="EMBL" id="BBX32259.1"/>
    </source>
</evidence>
<evidence type="ECO:0000313" key="4">
    <source>
        <dbReference type="Proteomes" id="UP000465622"/>
    </source>
</evidence>
<reference evidence="2" key="2">
    <citation type="submission" date="2020-02" db="EMBL/GenBank/DDBJ databases">
        <authorList>
            <person name="Matsumoto Y."/>
            <person name="Motooka D."/>
            <person name="Nakamura S."/>
        </authorList>
    </citation>
    <scope>NUCLEOTIDE SEQUENCE</scope>
    <source>
        <strain evidence="2">JCM 12375</strain>
    </source>
</reference>
<keyword evidence="1" id="KW-0472">Membrane</keyword>
<protein>
    <submittedName>
        <fullName evidence="3">Uncharacterized protein</fullName>
    </submittedName>
</protein>
<dbReference type="AlphaFoldDB" id="A0AAI8TV12"/>
<dbReference type="RefSeq" id="WP_230023496.1">
    <property type="nucleotide sequence ID" value="NZ_AP022567.1"/>
</dbReference>
<evidence type="ECO:0000313" key="3">
    <source>
        <dbReference type="EMBL" id="BDY29062.1"/>
    </source>
</evidence>